<feature type="coiled-coil region" evidence="1">
    <location>
        <begin position="439"/>
        <end position="650"/>
    </location>
</feature>
<evidence type="ECO:0000313" key="3">
    <source>
        <dbReference type="EnsemblProtists" id="PYU1_T014866"/>
    </source>
</evidence>
<protein>
    <submittedName>
        <fullName evidence="3">Uncharacterized protein</fullName>
    </submittedName>
</protein>
<organism evidence="3 4">
    <name type="scientific">Globisporangium ultimum (strain ATCC 200006 / CBS 805.95 / DAOM BR144)</name>
    <name type="common">Pythium ultimum</name>
    <dbReference type="NCBI Taxonomy" id="431595"/>
    <lineage>
        <taxon>Eukaryota</taxon>
        <taxon>Sar</taxon>
        <taxon>Stramenopiles</taxon>
        <taxon>Oomycota</taxon>
        <taxon>Peronosporomycetes</taxon>
        <taxon>Pythiales</taxon>
        <taxon>Pythiaceae</taxon>
        <taxon>Globisporangium</taxon>
    </lineage>
</organism>
<dbReference type="InParanoid" id="K3XCB7"/>
<keyword evidence="4" id="KW-1185">Reference proteome</keyword>
<proteinExistence type="predicted"/>
<feature type="compositionally biased region" description="Acidic residues" evidence="2">
    <location>
        <begin position="56"/>
        <end position="85"/>
    </location>
</feature>
<evidence type="ECO:0000313" key="4">
    <source>
        <dbReference type="Proteomes" id="UP000019132"/>
    </source>
</evidence>
<feature type="coiled-coil region" evidence="1">
    <location>
        <begin position="251"/>
        <end position="324"/>
    </location>
</feature>
<dbReference type="EnsemblProtists" id="PYU1_T014866">
    <property type="protein sequence ID" value="PYU1_T014866"/>
    <property type="gene ID" value="PYU1_G014835"/>
</dbReference>
<dbReference type="OMA" id="ELKGMHR"/>
<feature type="compositionally biased region" description="Low complexity" evidence="2">
    <location>
        <begin position="41"/>
        <end position="55"/>
    </location>
</feature>
<dbReference type="AlphaFoldDB" id="K3XCB7"/>
<dbReference type="eggNOG" id="ENOG502QUF3">
    <property type="taxonomic scope" value="Eukaryota"/>
</dbReference>
<sequence>MYSDDSAASEIASDDEEHNAFGDESVASEIEESGGDRNNRPPAAKPQAAQPSSEASADDAYDDEVYENEDEGDDDGYSVDFEDDTPASPVALPKRLASPVRISASSPVKQRPKAISEDAEYYSDASFEDESRKFMSASQSTRLVVDLSIPKDSPTRRDSSVLKSPSSPYSNPNSPHVDLKVLSKPMVLAPASTATPTSAVDPLPPPSPQIAVPYPPGVVYMQPPQLLLADGDEKKFSLLLRKVESKFEDQIEELREKNTLLQWKERELKAELRAQRDELKMRKSRIEKKRKRALERRHDHERMVDKLKAEVSDMNDKIHVFQELTRKLEAEKEHLGSVISNVDAEKRTVHERNLALTEKLQSTLSDFHALNMRFEETVNAKLDAEKRINDMLAQHRVEIEVLQHKCRLDVESAQRALEAEIASRTTERLALPENYRLIVAAEKDRCEKLEAALTKQMRELETAMARDALKSEAEVARAVEQRKLAEDKADKRVQEELQTISRERDAIDEQRRELLLSVTRTNARLDEERGKLEALRAQLDVRQMKLVEERAELDARAAFLDDRVAKLNDEESTLERRKVEVTRLGRETFEKTRSLTQRMQNYSEIKSELEKLRAEHETLRARAQESEWKARAMEQEKATLDKTVLQLQQERLLVAKQRIQSRQFLDNARKLESMLQQQNALEQHGLKHCLWRLTSSAHWKR</sequence>
<accession>K3XCB7</accession>
<dbReference type="VEuPathDB" id="FungiDB:PYU1_G014835"/>
<feature type="region of interest" description="Disordered" evidence="2">
    <location>
        <begin position="1"/>
        <end position="178"/>
    </location>
</feature>
<keyword evidence="1" id="KW-0175">Coiled coil</keyword>
<name>K3XCB7_GLOUD</name>
<dbReference type="EMBL" id="ADOS01001563">
    <property type="status" value="NOT_ANNOTATED_CDS"/>
    <property type="molecule type" value="Genomic_DNA"/>
</dbReference>
<feature type="compositionally biased region" description="Low complexity" evidence="2">
    <location>
        <begin position="1"/>
        <end position="11"/>
    </location>
</feature>
<reference evidence="4" key="1">
    <citation type="journal article" date="2010" name="Genome Biol.">
        <title>Genome sequence of the necrotrophic plant pathogen Pythium ultimum reveals original pathogenicity mechanisms and effector repertoire.</title>
        <authorList>
            <person name="Levesque C.A."/>
            <person name="Brouwer H."/>
            <person name="Cano L."/>
            <person name="Hamilton J.P."/>
            <person name="Holt C."/>
            <person name="Huitema E."/>
            <person name="Raffaele S."/>
            <person name="Robideau G.P."/>
            <person name="Thines M."/>
            <person name="Win J."/>
            <person name="Zerillo M.M."/>
            <person name="Beakes G.W."/>
            <person name="Boore J.L."/>
            <person name="Busam D."/>
            <person name="Dumas B."/>
            <person name="Ferriera S."/>
            <person name="Fuerstenberg S.I."/>
            <person name="Gachon C.M."/>
            <person name="Gaulin E."/>
            <person name="Govers F."/>
            <person name="Grenville-Briggs L."/>
            <person name="Horner N."/>
            <person name="Hostetler J."/>
            <person name="Jiang R.H."/>
            <person name="Johnson J."/>
            <person name="Krajaejun T."/>
            <person name="Lin H."/>
            <person name="Meijer H.J."/>
            <person name="Moore B."/>
            <person name="Morris P."/>
            <person name="Phuntmart V."/>
            <person name="Puiu D."/>
            <person name="Shetty J."/>
            <person name="Stajich J.E."/>
            <person name="Tripathy S."/>
            <person name="Wawra S."/>
            <person name="van West P."/>
            <person name="Whitty B.R."/>
            <person name="Coutinho P.M."/>
            <person name="Henrissat B."/>
            <person name="Martin F."/>
            <person name="Thomas P.D."/>
            <person name="Tyler B.M."/>
            <person name="De Vries R.P."/>
            <person name="Kamoun S."/>
            <person name="Yandell M."/>
            <person name="Tisserat N."/>
            <person name="Buell C.R."/>
        </authorList>
    </citation>
    <scope>NUCLEOTIDE SEQUENCE</scope>
    <source>
        <strain evidence="4">DAOM:BR144</strain>
    </source>
</reference>
<evidence type="ECO:0000256" key="2">
    <source>
        <dbReference type="SAM" id="MobiDB-lite"/>
    </source>
</evidence>
<dbReference type="HOGENOM" id="CLU_024102_0_0_1"/>
<reference evidence="3" key="3">
    <citation type="submission" date="2015-02" db="UniProtKB">
        <authorList>
            <consortium name="EnsemblProtists"/>
        </authorList>
    </citation>
    <scope>IDENTIFICATION</scope>
    <source>
        <strain evidence="3">DAOM BR144</strain>
    </source>
</reference>
<dbReference type="Proteomes" id="UP000019132">
    <property type="component" value="Unassembled WGS sequence"/>
</dbReference>
<feature type="compositionally biased region" description="Low complexity" evidence="2">
    <location>
        <begin position="161"/>
        <end position="175"/>
    </location>
</feature>
<evidence type="ECO:0000256" key="1">
    <source>
        <dbReference type="SAM" id="Coils"/>
    </source>
</evidence>
<reference evidence="4" key="2">
    <citation type="submission" date="2010-04" db="EMBL/GenBank/DDBJ databases">
        <authorList>
            <person name="Buell R."/>
            <person name="Hamilton J."/>
            <person name="Hostetler J."/>
        </authorList>
    </citation>
    <scope>NUCLEOTIDE SEQUENCE [LARGE SCALE GENOMIC DNA]</scope>
    <source>
        <strain evidence="4">DAOM:BR144</strain>
    </source>
</reference>